<sequence>MRKGLDGLATRIQEQLKNDPFSGYLFVFRGKNASLLKGTWPSDCTGVATKSACGSSFPT</sequence>
<name>A0ABW4WMU6_9HYPH</name>
<evidence type="ECO:0000313" key="2">
    <source>
        <dbReference type="Proteomes" id="UP001597349"/>
    </source>
</evidence>
<evidence type="ECO:0000313" key="1">
    <source>
        <dbReference type="EMBL" id="MFD2056902.1"/>
    </source>
</evidence>
<dbReference type="Pfam" id="PF05717">
    <property type="entry name" value="TnpB_IS66"/>
    <property type="match status" value="1"/>
</dbReference>
<reference evidence="2" key="1">
    <citation type="journal article" date="2019" name="Int. J. Syst. Evol. Microbiol.">
        <title>The Global Catalogue of Microorganisms (GCM) 10K type strain sequencing project: providing services to taxonomists for standard genome sequencing and annotation.</title>
        <authorList>
            <consortium name="The Broad Institute Genomics Platform"/>
            <consortium name="The Broad Institute Genome Sequencing Center for Infectious Disease"/>
            <person name="Wu L."/>
            <person name="Ma J."/>
        </authorList>
    </citation>
    <scope>NUCLEOTIDE SEQUENCE [LARGE SCALE GENOMIC DNA]</scope>
    <source>
        <strain evidence="2">CGMCC 1.16226</strain>
    </source>
</reference>
<protein>
    <submittedName>
        <fullName evidence="1">IS66 family insertion sequence element accessory protein TnpB</fullName>
    </submittedName>
</protein>
<dbReference type="EMBL" id="JBHUGY010000048">
    <property type="protein sequence ID" value="MFD2056902.1"/>
    <property type="molecule type" value="Genomic_DNA"/>
</dbReference>
<proteinExistence type="predicted"/>
<gene>
    <name evidence="1" type="primary">tnpB</name>
    <name evidence="1" type="ORF">ACFSQT_28625</name>
</gene>
<accession>A0ABW4WMU6</accession>
<dbReference type="Proteomes" id="UP001597349">
    <property type="component" value="Unassembled WGS sequence"/>
</dbReference>
<dbReference type="RefSeq" id="WP_379024448.1">
    <property type="nucleotide sequence ID" value="NZ_JBHUGY010000048.1"/>
</dbReference>
<dbReference type="InterPro" id="IPR008878">
    <property type="entry name" value="Transposase_IS66_Orf2"/>
</dbReference>
<organism evidence="1 2">
    <name type="scientific">Mesorhizobium calcicola</name>
    <dbReference type="NCBI Taxonomy" id="1300310"/>
    <lineage>
        <taxon>Bacteria</taxon>
        <taxon>Pseudomonadati</taxon>
        <taxon>Pseudomonadota</taxon>
        <taxon>Alphaproteobacteria</taxon>
        <taxon>Hyphomicrobiales</taxon>
        <taxon>Phyllobacteriaceae</taxon>
        <taxon>Mesorhizobium</taxon>
    </lineage>
</organism>
<comment type="caution">
    <text evidence="1">The sequence shown here is derived from an EMBL/GenBank/DDBJ whole genome shotgun (WGS) entry which is preliminary data.</text>
</comment>
<keyword evidence="2" id="KW-1185">Reference proteome</keyword>